<keyword evidence="3" id="KW-1185">Reference proteome</keyword>
<dbReference type="SUPFAM" id="SSF46955">
    <property type="entry name" value="Putative DNA-binding domain"/>
    <property type="match status" value="1"/>
</dbReference>
<proteinExistence type="predicted"/>
<evidence type="ECO:0000313" key="3">
    <source>
        <dbReference type="Proteomes" id="UP000622707"/>
    </source>
</evidence>
<feature type="domain" description="Translation initiation factor IF-2 N-terminal" evidence="1">
    <location>
        <begin position="17"/>
        <end position="58"/>
    </location>
</feature>
<dbReference type="Gene3D" id="3.30.56.50">
    <property type="entry name" value="Putative DNA-binding domain, N-terminal subdomain of bacterial translation initiation factor IF2"/>
    <property type="match status" value="1"/>
</dbReference>
<comment type="caution">
    <text evidence="2">The sequence shown here is derived from an EMBL/GenBank/DDBJ whole genome shotgun (WGS) entry which is preliminary data.</text>
</comment>
<accession>A0ABS1JL08</accession>
<name>A0ABS1JL08_9BURK</name>
<dbReference type="Pfam" id="PF04760">
    <property type="entry name" value="IF2_N"/>
    <property type="match status" value="1"/>
</dbReference>
<evidence type="ECO:0000259" key="1">
    <source>
        <dbReference type="Pfam" id="PF04760"/>
    </source>
</evidence>
<reference evidence="2 3" key="1">
    <citation type="journal article" date="2017" name="Int. J. Syst. Evol. Microbiol.">
        <title>Ramlibacter alkalitolerans sp. nov., alkali-tolerant bacterium isolated from soil of ginseng.</title>
        <authorList>
            <person name="Lee D.H."/>
            <person name="Cha C.J."/>
        </authorList>
    </citation>
    <scope>NUCLEOTIDE SEQUENCE [LARGE SCALE GENOMIC DNA]</scope>
    <source>
        <strain evidence="2 3">KACC 19305</strain>
    </source>
</reference>
<dbReference type="EMBL" id="JAEQND010000003">
    <property type="protein sequence ID" value="MBL0424903.1"/>
    <property type="molecule type" value="Genomic_DNA"/>
</dbReference>
<gene>
    <name evidence="2" type="ORF">JI746_07270</name>
</gene>
<sequence length="199" mass="21765">MPSLAVDAASDQYAPGTVGAFAAELRKSPDALLEQLRQAGVEKAAASDRLSDADKCQLLGFLQAAHGTSTAERKRITLVKADTAKRAERSKAKALVVVGGLGQFAYEQVDAAGKRLLDRYLELVDEIYARGLLAFDDDDGFDCRYREACRRMAETLKQLRKFVNRVQRAVDGAVRKAGRVERHGGAFFHALKVDGRNLP</sequence>
<dbReference type="Proteomes" id="UP000622707">
    <property type="component" value="Unassembled WGS sequence"/>
</dbReference>
<dbReference type="InterPro" id="IPR006847">
    <property type="entry name" value="IF2_N"/>
</dbReference>
<evidence type="ECO:0000313" key="2">
    <source>
        <dbReference type="EMBL" id="MBL0424903.1"/>
    </source>
</evidence>
<dbReference type="RefSeq" id="WP_201688128.1">
    <property type="nucleotide sequence ID" value="NZ_JAEQND010000003.1"/>
</dbReference>
<organism evidence="2 3">
    <name type="scientific">Ramlibacter alkalitolerans</name>
    <dbReference type="NCBI Taxonomy" id="2039631"/>
    <lineage>
        <taxon>Bacteria</taxon>
        <taxon>Pseudomonadati</taxon>
        <taxon>Pseudomonadota</taxon>
        <taxon>Betaproteobacteria</taxon>
        <taxon>Burkholderiales</taxon>
        <taxon>Comamonadaceae</taxon>
        <taxon>Ramlibacter</taxon>
    </lineage>
</organism>
<protein>
    <recommendedName>
        <fullName evidence="1">Translation initiation factor IF-2 N-terminal domain-containing protein</fullName>
    </recommendedName>
</protein>
<dbReference type="InterPro" id="IPR009061">
    <property type="entry name" value="DNA-bd_dom_put_sf"/>
</dbReference>